<dbReference type="RefSeq" id="WP_023372746.1">
    <property type="nucleotide sequence ID" value="NZ_BLYZ01000001.1"/>
</dbReference>
<feature type="signal peptide" evidence="1">
    <location>
        <begin position="1"/>
        <end position="24"/>
    </location>
</feature>
<reference evidence="2" key="1">
    <citation type="submission" date="2019-05" db="EMBL/GenBank/DDBJ databases">
        <authorList>
            <person name="Naeem R."/>
            <person name="Antony C."/>
            <person name="Guan Q."/>
        </authorList>
    </citation>
    <scope>NUCLEOTIDE SEQUENCE</scope>
    <source>
        <strain evidence="2">3</strain>
    </source>
</reference>
<gene>
    <name evidence="2" type="ORF">BIN_B_01337</name>
</gene>
<proteinExistence type="predicted"/>
<name>A0A653ELB3_MYCKA</name>
<dbReference type="EMBL" id="LR589262">
    <property type="protein sequence ID" value="VTO98334.1"/>
    <property type="molecule type" value="Genomic_DNA"/>
</dbReference>
<protein>
    <submittedName>
        <fullName evidence="2">Uncharacterized protein</fullName>
    </submittedName>
</protein>
<dbReference type="GeneID" id="29700544"/>
<feature type="chain" id="PRO_5038821139" evidence="1">
    <location>
        <begin position="25"/>
        <end position="112"/>
    </location>
</feature>
<keyword evidence="1" id="KW-0732">Signal</keyword>
<accession>A0A653ELB3</accession>
<sequence>MSFKPVARLALATVLLCPIAGVLATPAAAESPTTPCVSGETAELTTGDLGTLPLQQQDAPTTSCNSEKQACMSASVQIGIYGERYVPPDAAAMCWEAYRACIANQSDDGGSG</sequence>
<organism evidence="2">
    <name type="scientific">Mycobacterium kansasii</name>
    <dbReference type="NCBI Taxonomy" id="1768"/>
    <lineage>
        <taxon>Bacteria</taxon>
        <taxon>Bacillati</taxon>
        <taxon>Actinomycetota</taxon>
        <taxon>Actinomycetes</taxon>
        <taxon>Mycobacteriales</taxon>
        <taxon>Mycobacteriaceae</taxon>
        <taxon>Mycobacterium</taxon>
    </lineage>
</organism>
<evidence type="ECO:0000313" key="2">
    <source>
        <dbReference type="EMBL" id="VTO98334.1"/>
    </source>
</evidence>
<evidence type="ECO:0000256" key="1">
    <source>
        <dbReference type="SAM" id="SignalP"/>
    </source>
</evidence>
<dbReference type="AlphaFoldDB" id="A0A653ELB3"/>